<organism evidence="4 5">
    <name type="scientific">Nocardioides mangrovi</name>
    <dbReference type="NCBI Taxonomy" id="2874580"/>
    <lineage>
        <taxon>Bacteria</taxon>
        <taxon>Bacillati</taxon>
        <taxon>Actinomycetota</taxon>
        <taxon>Actinomycetes</taxon>
        <taxon>Propionibacteriales</taxon>
        <taxon>Nocardioidaceae</taxon>
        <taxon>Nocardioides</taxon>
    </lineage>
</organism>
<reference evidence="4 5" key="1">
    <citation type="submission" date="2021-09" db="EMBL/GenBank/DDBJ databases">
        <title>Whole genome sequence of Nocardioides sp. GBK3QG-3.</title>
        <authorList>
            <person name="Tuo L."/>
        </authorList>
    </citation>
    <scope>NUCLEOTIDE SEQUENCE [LARGE SCALE GENOMIC DNA]</scope>
    <source>
        <strain evidence="4 5">GBK3QG-3</strain>
    </source>
</reference>
<evidence type="ECO:0000256" key="1">
    <source>
        <dbReference type="ARBA" id="ARBA00023125"/>
    </source>
</evidence>
<dbReference type="Gene3D" id="3.40.50.2300">
    <property type="match status" value="1"/>
</dbReference>
<dbReference type="PROSITE" id="PS50043">
    <property type="entry name" value="HTH_LUXR_2"/>
    <property type="match status" value="1"/>
</dbReference>
<dbReference type="InterPro" id="IPR039420">
    <property type="entry name" value="WalR-like"/>
</dbReference>
<dbReference type="Proteomes" id="UP000780875">
    <property type="component" value="Unassembled WGS sequence"/>
</dbReference>
<feature type="region of interest" description="Disordered" evidence="2">
    <location>
        <begin position="1"/>
        <end position="22"/>
    </location>
</feature>
<feature type="domain" description="HTH luxR-type" evidence="3">
    <location>
        <begin position="152"/>
        <end position="217"/>
    </location>
</feature>
<name>A0ABS7UHJ8_9ACTN</name>
<dbReference type="SUPFAM" id="SSF52172">
    <property type="entry name" value="CheY-like"/>
    <property type="match status" value="1"/>
</dbReference>
<dbReference type="SUPFAM" id="SSF46894">
    <property type="entry name" value="C-terminal effector domain of the bipartite response regulators"/>
    <property type="match status" value="1"/>
</dbReference>
<protein>
    <submittedName>
        <fullName evidence="4">Response regulator transcription factor</fullName>
    </submittedName>
</protein>
<gene>
    <name evidence="4" type="ORF">K8U61_19195</name>
</gene>
<dbReference type="PRINTS" id="PR00038">
    <property type="entry name" value="HTHLUXR"/>
</dbReference>
<keyword evidence="1" id="KW-0238">DNA-binding</keyword>
<dbReference type="EMBL" id="JAIQZJ010000013">
    <property type="protein sequence ID" value="MBZ5740309.1"/>
    <property type="molecule type" value="Genomic_DNA"/>
</dbReference>
<sequence>MPSGHTTGVETNPTYEQDGPPPVRVALSNDYEIVLLGVAEMLARYPRQVRIVDITTSTRVPHAADVVLYDTFGRVPDVDVKLKEILAENPAAKVVVYSWDDYPEDAALRAGAAGFLRKGLTAAELVAALVAIHDGGQPPPEPRADGEAVQTWPGQVHGLSQREAEMLSLVVRGLTNDEIAARAYLTVNTVKTYLGTAYRKIGVGSRSQAVAWGIRHGFESTDDTGL</sequence>
<dbReference type="CDD" id="cd06170">
    <property type="entry name" value="LuxR_C_like"/>
    <property type="match status" value="1"/>
</dbReference>
<dbReference type="Pfam" id="PF00196">
    <property type="entry name" value="GerE"/>
    <property type="match status" value="1"/>
</dbReference>
<dbReference type="InterPro" id="IPR016032">
    <property type="entry name" value="Sig_transdc_resp-reg_C-effctor"/>
</dbReference>
<dbReference type="InterPro" id="IPR011006">
    <property type="entry name" value="CheY-like_superfamily"/>
</dbReference>
<keyword evidence="5" id="KW-1185">Reference proteome</keyword>
<dbReference type="RefSeq" id="WP_224124670.1">
    <property type="nucleotide sequence ID" value="NZ_JAIQZJ010000013.1"/>
</dbReference>
<evidence type="ECO:0000256" key="2">
    <source>
        <dbReference type="SAM" id="MobiDB-lite"/>
    </source>
</evidence>
<dbReference type="PANTHER" id="PTHR43214">
    <property type="entry name" value="TWO-COMPONENT RESPONSE REGULATOR"/>
    <property type="match status" value="1"/>
</dbReference>
<proteinExistence type="predicted"/>
<dbReference type="PANTHER" id="PTHR43214:SF43">
    <property type="entry name" value="TWO-COMPONENT RESPONSE REGULATOR"/>
    <property type="match status" value="1"/>
</dbReference>
<dbReference type="SMART" id="SM00421">
    <property type="entry name" value="HTH_LUXR"/>
    <property type="match status" value="1"/>
</dbReference>
<evidence type="ECO:0000313" key="4">
    <source>
        <dbReference type="EMBL" id="MBZ5740309.1"/>
    </source>
</evidence>
<evidence type="ECO:0000259" key="3">
    <source>
        <dbReference type="PROSITE" id="PS50043"/>
    </source>
</evidence>
<accession>A0ABS7UHJ8</accession>
<evidence type="ECO:0000313" key="5">
    <source>
        <dbReference type="Proteomes" id="UP000780875"/>
    </source>
</evidence>
<dbReference type="InterPro" id="IPR000792">
    <property type="entry name" value="Tscrpt_reg_LuxR_C"/>
</dbReference>
<comment type="caution">
    <text evidence="4">The sequence shown here is derived from an EMBL/GenBank/DDBJ whole genome shotgun (WGS) entry which is preliminary data.</text>
</comment>
<feature type="compositionally biased region" description="Polar residues" evidence="2">
    <location>
        <begin position="1"/>
        <end position="15"/>
    </location>
</feature>